<dbReference type="AlphaFoldDB" id="A0AAV2QS93"/>
<gene>
    <name evidence="1" type="ORF">MNOR_LOCUS14599</name>
</gene>
<organism evidence="1 2">
    <name type="scientific">Meganyctiphanes norvegica</name>
    <name type="common">Northern krill</name>
    <name type="synonym">Thysanopoda norvegica</name>
    <dbReference type="NCBI Taxonomy" id="48144"/>
    <lineage>
        <taxon>Eukaryota</taxon>
        <taxon>Metazoa</taxon>
        <taxon>Ecdysozoa</taxon>
        <taxon>Arthropoda</taxon>
        <taxon>Crustacea</taxon>
        <taxon>Multicrustacea</taxon>
        <taxon>Malacostraca</taxon>
        <taxon>Eumalacostraca</taxon>
        <taxon>Eucarida</taxon>
        <taxon>Euphausiacea</taxon>
        <taxon>Euphausiidae</taxon>
        <taxon>Meganyctiphanes</taxon>
    </lineage>
</organism>
<feature type="non-terminal residue" evidence="1">
    <location>
        <position position="122"/>
    </location>
</feature>
<name>A0AAV2QS93_MEGNR</name>
<accession>A0AAV2QS93</accession>
<reference evidence="1 2" key="1">
    <citation type="submission" date="2024-05" db="EMBL/GenBank/DDBJ databases">
        <authorList>
            <person name="Wallberg A."/>
        </authorList>
    </citation>
    <scope>NUCLEOTIDE SEQUENCE [LARGE SCALE GENOMIC DNA]</scope>
</reference>
<keyword evidence="2" id="KW-1185">Reference proteome</keyword>
<protein>
    <submittedName>
        <fullName evidence="1">Uncharacterized protein</fullName>
    </submittedName>
</protein>
<evidence type="ECO:0000313" key="1">
    <source>
        <dbReference type="EMBL" id="CAL4092486.1"/>
    </source>
</evidence>
<dbReference type="Proteomes" id="UP001497623">
    <property type="component" value="Unassembled WGS sequence"/>
</dbReference>
<comment type="caution">
    <text evidence="1">The sequence shown here is derived from an EMBL/GenBank/DDBJ whole genome shotgun (WGS) entry which is preliminary data.</text>
</comment>
<feature type="non-terminal residue" evidence="1">
    <location>
        <position position="1"/>
    </location>
</feature>
<evidence type="ECO:0000313" key="2">
    <source>
        <dbReference type="Proteomes" id="UP001497623"/>
    </source>
</evidence>
<sequence length="122" mass="14366">QSKYKKLRLAYQTKKQLRFEQLEQAKQYSIRVQELAKTSNALEESYKVMLSFLGENIDITVEILTSHVFLSPCVVHPSTDLHSDCQTWFANQQSKLRWLQTQIRKLCLHNWKTDLLPPTTNQ</sequence>
<dbReference type="EMBL" id="CAXKWB010008795">
    <property type="protein sequence ID" value="CAL4092486.1"/>
    <property type="molecule type" value="Genomic_DNA"/>
</dbReference>
<proteinExistence type="predicted"/>